<keyword evidence="1" id="KW-0812">Transmembrane</keyword>
<proteinExistence type="predicted"/>
<name>A0A0C3EX80_PILCF</name>
<dbReference type="AlphaFoldDB" id="A0A0C3EX80"/>
<evidence type="ECO:0000313" key="3">
    <source>
        <dbReference type="Proteomes" id="UP000054166"/>
    </source>
</evidence>
<organism evidence="2 3">
    <name type="scientific">Piloderma croceum (strain F 1598)</name>
    <dbReference type="NCBI Taxonomy" id="765440"/>
    <lineage>
        <taxon>Eukaryota</taxon>
        <taxon>Fungi</taxon>
        <taxon>Dikarya</taxon>
        <taxon>Basidiomycota</taxon>
        <taxon>Agaricomycotina</taxon>
        <taxon>Agaricomycetes</taxon>
        <taxon>Agaricomycetidae</taxon>
        <taxon>Atheliales</taxon>
        <taxon>Atheliaceae</taxon>
        <taxon>Piloderma</taxon>
    </lineage>
</organism>
<keyword evidence="3" id="KW-1185">Reference proteome</keyword>
<feature type="transmembrane region" description="Helical" evidence="1">
    <location>
        <begin position="75"/>
        <end position="96"/>
    </location>
</feature>
<reference evidence="3" key="2">
    <citation type="submission" date="2015-01" db="EMBL/GenBank/DDBJ databases">
        <title>Evolutionary Origins and Diversification of the Mycorrhizal Mutualists.</title>
        <authorList>
            <consortium name="DOE Joint Genome Institute"/>
            <consortium name="Mycorrhizal Genomics Consortium"/>
            <person name="Kohler A."/>
            <person name="Kuo A."/>
            <person name="Nagy L.G."/>
            <person name="Floudas D."/>
            <person name="Copeland A."/>
            <person name="Barry K.W."/>
            <person name="Cichocki N."/>
            <person name="Veneault-Fourrey C."/>
            <person name="LaButti K."/>
            <person name="Lindquist E.A."/>
            <person name="Lipzen A."/>
            <person name="Lundell T."/>
            <person name="Morin E."/>
            <person name="Murat C."/>
            <person name="Riley R."/>
            <person name="Ohm R."/>
            <person name="Sun H."/>
            <person name="Tunlid A."/>
            <person name="Henrissat B."/>
            <person name="Grigoriev I.V."/>
            <person name="Hibbett D.S."/>
            <person name="Martin F."/>
        </authorList>
    </citation>
    <scope>NUCLEOTIDE SEQUENCE [LARGE SCALE GENOMIC DNA]</scope>
    <source>
        <strain evidence="3">F 1598</strain>
    </source>
</reference>
<reference evidence="2 3" key="1">
    <citation type="submission" date="2014-04" db="EMBL/GenBank/DDBJ databases">
        <authorList>
            <consortium name="DOE Joint Genome Institute"/>
            <person name="Kuo A."/>
            <person name="Tarkka M."/>
            <person name="Buscot F."/>
            <person name="Kohler A."/>
            <person name="Nagy L.G."/>
            <person name="Floudas D."/>
            <person name="Copeland A."/>
            <person name="Barry K.W."/>
            <person name="Cichocki N."/>
            <person name="Veneault-Fourrey C."/>
            <person name="LaButti K."/>
            <person name="Lindquist E.A."/>
            <person name="Lipzen A."/>
            <person name="Lundell T."/>
            <person name="Morin E."/>
            <person name="Murat C."/>
            <person name="Sun H."/>
            <person name="Tunlid A."/>
            <person name="Henrissat B."/>
            <person name="Grigoriev I.V."/>
            <person name="Hibbett D.S."/>
            <person name="Martin F."/>
            <person name="Nordberg H.P."/>
            <person name="Cantor M.N."/>
            <person name="Hua S.X."/>
        </authorList>
    </citation>
    <scope>NUCLEOTIDE SEQUENCE [LARGE SCALE GENOMIC DNA]</scope>
    <source>
        <strain evidence="2 3">F 1598</strain>
    </source>
</reference>
<dbReference type="HOGENOM" id="CLU_2321216_0_0_1"/>
<sequence length="99" mass="11315">MLKTARITMNSGLDERYDLLNGLSNIRNQITKMPNLTCLWQVDVTAWATMLALDFTNKERLYSAVPASEPDNRHIALLNGLKIYIISYHLIVVFLMETS</sequence>
<evidence type="ECO:0000256" key="1">
    <source>
        <dbReference type="SAM" id="Phobius"/>
    </source>
</evidence>
<keyword evidence="1" id="KW-0472">Membrane</keyword>
<keyword evidence="1" id="KW-1133">Transmembrane helix</keyword>
<evidence type="ECO:0000313" key="2">
    <source>
        <dbReference type="EMBL" id="KIM77110.1"/>
    </source>
</evidence>
<dbReference type="InParanoid" id="A0A0C3EX80"/>
<protein>
    <submittedName>
        <fullName evidence="2">Uncharacterized protein</fullName>
    </submittedName>
</protein>
<dbReference type="Proteomes" id="UP000054166">
    <property type="component" value="Unassembled WGS sequence"/>
</dbReference>
<gene>
    <name evidence="2" type="ORF">PILCRDRAFT_627395</name>
</gene>
<accession>A0A0C3EX80</accession>
<dbReference type="EMBL" id="KN833028">
    <property type="protein sequence ID" value="KIM77110.1"/>
    <property type="molecule type" value="Genomic_DNA"/>
</dbReference>